<dbReference type="Proteomes" id="UP000001918">
    <property type="component" value="Chromosome"/>
</dbReference>
<evidence type="ECO:0000313" key="2">
    <source>
        <dbReference type="EMBL" id="ACY96472.1"/>
    </source>
</evidence>
<organism evidence="2 3">
    <name type="scientific">Thermomonospora curvata (strain ATCC 19995 / DSM 43183 / JCM 3096 / KCTC 9072 / NBRC 15933 / NCIMB 10081 / Henssen B9)</name>
    <dbReference type="NCBI Taxonomy" id="471852"/>
    <lineage>
        <taxon>Bacteria</taxon>
        <taxon>Bacillati</taxon>
        <taxon>Actinomycetota</taxon>
        <taxon>Actinomycetes</taxon>
        <taxon>Streptosporangiales</taxon>
        <taxon>Thermomonosporaceae</taxon>
        <taxon>Thermomonospora</taxon>
    </lineage>
</organism>
<name>D1A6J7_THECD</name>
<dbReference type="EMBL" id="CP001738">
    <property type="protein sequence ID" value="ACY96472.1"/>
    <property type="molecule type" value="Genomic_DNA"/>
</dbReference>
<gene>
    <name evidence="2" type="ordered locus">Tcur_0882</name>
</gene>
<dbReference type="AlphaFoldDB" id="D1A6J7"/>
<dbReference type="KEGG" id="tcu:Tcur_0882"/>
<reference evidence="2 3" key="1">
    <citation type="journal article" date="2011" name="Stand. Genomic Sci.">
        <title>Complete genome sequence of Thermomonospora curvata type strain (B9).</title>
        <authorList>
            <person name="Chertkov O."/>
            <person name="Sikorski J."/>
            <person name="Nolan M."/>
            <person name="Lapidus A."/>
            <person name="Lucas S."/>
            <person name="Del Rio T.G."/>
            <person name="Tice H."/>
            <person name="Cheng J.F."/>
            <person name="Goodwin L."/>
            <person name="Pitluck S."/>
            <person name="Liolios K."/>
            <person name="Ivanova N."/>
            <person name="Mavromatis K."/>
            <person name="Mikhailova N."/>
            <person name="Ovchinnikova G."/>
            <person name="Pati A."/>
            <person name="Chen A."/>
            <person name="Palaniappan K."/>
            <person name="Djao O.D."/>
            <person name="Land M."/>
            <person name="Hauser L."/>
            <person name="Chang Y.J."/>
            <person name="Jeffries C.D."/>
            <person name="Brettin T."/>
            <person name="Han C."/>
            <person name="Detter J.C."/>
            <person name="Rohde M."/>
            <person name="Goker M."/>
            <person name="Woyke T."/>
            <person name="Bristow J."/>
            <person name="Eisen J.A."/>
            <person name="Markowitz V."/>
            <person name="Hugenholtz P."/>
            <person name="Klenk H.P."/>
            <person name="Kyrpides N.C."/>
        </authorList>
    </citation>
    <scope>NUCLEOTIDE SEQUENCE [LARGE SCALE GENOMIC DNA]</scope>
    <source>
        <strain evidence="3">ATCC 19995 / DSM 43183 / JCM 3096 / KCTC 9072 / NBRC 15933 / NCIMB 10081 / Henssen B9</strain>
    </source>
</reference>
<feature type="region of interest" description="Disordered" evidence="1">
    <location>
        <begin position="1"/>
        <end position="48"/>
    </location>
</feature>
<dbReference type="HOGENOM" id="CLU_3158801_0_0_11"/>
<dbReference type="STRING" id="471852.Tcur_0882"/>
<proteinExistence type="predicted"/>
<sequence length="48" mass="4841">MATTSNRAFGMPATPARRSGPSLARALPNRPPQAPPAAGALAGSFPRP</sequence>
<keyword evidence="3" id="KW-1185">Reference proteome</keyword>
<feature type="compositionally biased region" description="Low complexity" evidence="1">
    <location>
        <begin position="36"/>
        <end position="48"/>
    </location>
</feature>
<evidence type="ECO:0000256" key="1">
    <source>
        <dbReference type="SAM" id="MobiDB-lite"/>
    </source>
</evidence>
<evidence type="ECO:0000313" key="3">
    <source>
        <dbReference type="Proteomes" id="UP000001918"/>
    </source>
</evidence>
<accession>D1A6J7</accession>
<protein>
    <submittedName>
        <fullName evidence="2">Uncharacterized protein</fullName>
    </submittedName>
</protein>